<evidence type="ECO:0000256" key="2">
    <source>
        <dbReference type="SAM" id="MobiDB-lite"/>
    </source>
</evidence>
<feature type="region of interest" description="Disordered" evidence="2">
    <location>
        <begin position="1"/>
        <end position="112"/>
    </location>
</feature>
<accession>A0A5J6G7D2</accession>
<dbReference type="SMART" id="SM00421">
    <property type="entry name" value="HTH_LUXR"/>
    <property type="match status" value="2"/>
</dbReference>
<protein>
    <submittedName>
        <fullName evidence="4">DNA-binding response regulator</fullName>
    </submittedName>
</protein>
<evidence type="ECO:0000256" key="1">
    <source>
        <dbReference type="ARBA" id="ARBA00023125"/>
    </source>
</evidence>
<feature type="compositionally biased region" description="Basic residues" evidence="2">
    <location>
        <begin position="1"/>
        <end position="11"/>
    </location>
</feature>
<sequence length="261" mass="29008">MFPPRRARTRRAAGAERAPVWRHRHATPICRRRSQHPRPGERRRPGALRGRRPGLDDRRPTGAHTAGVQGHQPGRPVAAHAPDGRSVSRRYTPGASSGTPPPTPRERTEVTANTTISFTTREREVVQGLAEGRYVYEIAHLLRLKENTVKHYITVASRTLGVRGRTVVVDRAYELGLIRQPDREQGTLDLMPRHLEVLPLLAQSLTRVQIGLLTGRSKEQVTRDINGLMAELGARTRPHVVTLARMYGLPTAAHAPSAART</sequence>
<dbReference type="InterPro" id="IPR000792">
    <property type="entry name" value="Tscrpt_reg_LuxR_C"/>
</dbReference>
<dbReference type="GO" id="GO:0006355">
    <property type="term" value="P:regulation of DNA-templated transcription"/>
    <property type="evidence" value="ECO:0007669"/>
    <property type="project" value="InterPro"/>
</dbReference>
<dbReference type="EMBL" id="CP023699">
    <property type="protein sequence ID" value="QEU90524.1"/>
    <property type="molecule type" value="Genomic_DNA"/>
</dbReference>
<organism evidence="4 5">
    <name type="scientific">Streptomyces kanamyceticus</name>
    <dbReference type="NCBI Taxonomy" id="1967"/>
    <lineage>
        <taxon>Bacteria</taxon>
        <taxon>Bacillati</taxon>
        <taxon>Actinomycetota</taxon>
        <taxon>Actinomycetes</taxon>
        <taxon>Kitasatosporales</taxon>
        <taxon>Streptomycetaceae</taxon>
        <taxon>Streptomyces</taxon>
    </lineage>
</organism>
<dbReference type="Proteomes" id="UP000325529">
    <property type="component" value="Chromosome"/>
</dbReference>
<dbReference type="KEGG" id="ska:CP970_06010"/>
<dbReference type="InterPro" id="IPR039420">
    <property type="entry name" value="WalR-like"/>
</dbReference>
<dbReference type="Gene3D" id="1.10.10.10">
    <property type="entry name" value="Winged helix-like DNA-binding domain superfamily/Winged helix DNA-binding domain"/>
    <property type="match status" value="2"/>
</dbReference>
<feature type="domain" description="HTH luxR-type" evidence="3">
    <location>
        <begin position="111"/>
        <end position="176"/>
    </location>
</feature>
<dbReference type="Pfam" id="PF00196">
    <property type="entry name" value="GerE"/>
    <property type="match status" value="1"/>
</dbReference>
<dbReference type="InterPro" id="IPR016032">
    <property type="entry name" value="Sig_transdc_resp-reg_C-effctor"/>
</dbReference>
<evidence type="ECO:0000313" key="5">
    <source>
        <dbReference type="Proteomes" id="UP000325529"/>
    </source>
</evidence>
<dbReference type="GO" id="GO:0003677">
    <property type="term" value="F:DNA binding"/>
    <property type="evidence" value="ECO:0007669"/>
    <property type="project" value="UniProtKB-KW"/>
</dbReference>
<proteinExistence type="predicted"/>
<keyword evidence="5" id="KW-1185">Reference proteome</keyword>
<reference evidence="4 5" key="1">
    <citation type="submission" date="2017-09" db="EMBL/GenBank/DDBJ databases">
        <authorList>
            <person name="Lee N."/>
            <person name="Cho B.-K."/>
        </authorList>
    </citation>
    <scope>NUCLEOTIDE SEQUENCE [LARGE SCALE GENOMIC DNA]</scope>
    <source>
        <strain evidence="4 5">ATCC 12853</strain>
    </source>
</reference>
<dbReference type="PRINTS" id="PR00038">
    <property type="entry name" value="HTHLUXR"/>
</dbReference>
<evidence type="ECO:0000313" key="4">
    <source>
        <dbReference type="EMBL" id="QEU90524.1"/>
    </source>
</evidence>
<feature type="compositionally biased region" description="Basic residues" evidence="2">
    <location>
        <begin position="20"/>
        <end position="36"/>
    </location>
</feature>
<dbReference type="AlphaFoldDB" id="A0A5J6G7D2"/>
<dbReference type="PROSITE" id="PS50043">
    <property type="entry name" value="HTH_LUXR_2"/>
    <property type="match status" value="1"/>
</dbReference>
<keyword evidence="1 4" id="KW-0238">DNA-binding</keyword>
<dbReference type="PANTHER" id="PTHR43214">
    <property type="entry name" value="TWO-COMPONENT RESPONSE REGULATOR"/>
    <property type="match status" value="1"/>
</dbReference>
<dbReference type="InterPro" id="IPR036388">
    <property type="entry name" value="WH-like_DNA-bd_sf"/>
</dbReference>
<gene>
    <name evidence="4" type="ORF">CP970_06010</name>
</gene>
<name>A0A5J6G7D2_STRKN</name>
<evidence type="ECO:0000259" key="3">
    <source>
        <dbReference type="PROSITE" id="PS50043"/>
    </source>
</evidence>
<dbReference type="CDD" id="cd06170">
    <property type="entry name" value="LuxR_C_like"/>
    <property type="match status" value="1"/>
</dbReference>
<dbReference type="SUPFAM" id="SSF46894">
    <property type="entry name" value="C-terminal effector domain of the bipartite response regulators"/>
    <property type="match status" value="2"/>
</dbReference>